<accession>A0A0G1KFC4</accession>
<evidence type="ECO:0000313" key="2">
    <source>
        <dbReference type="EMBL" id="KKT82195.1"/>
    </source>
</evidence>
<evidence type="ECO:0000259" key="1">
    <source>
        <dbReference type="Pfam" id="PF20274"/>
    </source>
</evidence>
<feature type="domain" description="Cyclic-phosphate processing Receiver" evidence="1">
    <location>
        <begin position="1"/>
        <end position="102"/>
    </location>
</feature>
<dbReference type="EMBL" id="LCJR01000010">
    <property type="protein sequence ID" value="KKT82195.1"/>
    <property type="molecule type" value="Genomic_DNA"/>
</dbReference>
<evidence type="ECO:0000313" key="3">
    <source>
        <dbReference type="Proteomes" id="UP000034032"/>
    </source>
</evidence>
<gene>
    <name evidence="2" type="ORF">UW79_C0010G0032</name>
</gene>
<dbReference type="Pfam" id="PF20274">
    <property type="entry name" value="cREC_REC"/>
    <property type="match status" value="1"/>
</dbReference>
<dbReference type="Proteomes" id="UP000034032">
    <property type="component" value="Unassembled WGS sequence"/>
</dbReference>
<dbReference type="AlphaFoldDB" id="A0A0G1KFC4"/>
<dbReference type="InterPro" id="IPR046909">
    <property type="entry name" value="cREC_REC"/>
</dbReference>
<comment type="caution">
    <text evidence="2">The sequence shown here is derived from an EMBL/GenBank/DDBJ whole genome shotgun (WGS) entry which is preliminary data.</text>
</comment>
<protein>
    <recommendedName>
        <fullName evidence="1">Cyclic-phosphate processing Receiver domain-containing protein</fullName>
    </recommendedName>
</protein>
<sequence length="128" mass="14926">MKIFLDDQAWGDVREARVPRGWRVAVNFAEFKALIEESYETGDKVEAISFDNDLGEGSGELIEGVEIMKWLSERYPEIFRPEVEITVHSENVEAKRNMLGKIKFWQERVDELIAAKDRPDPWNELKVK</sequence>
<organism evidence="2 3">
    <name type="scientific">Candidatus Yanofskybacteria bacterium GW2011_GWA2_44_9</name>
    <dbReference type="NCBI Taxonomy" id="1619025"/>
    <lineage>
        <taxon>Bacteria</taxon>
        <taxon>Candidatus Yanofskyibacteriota</taxon>
    </lineage>
</organism>
<proteinExistence type="predicted"/>
<reference evidence="2 3" key="1">
    <citation type="journal article" date="2015" name="Nature">
        <title>rRNA introns, odd ribosomes, and small enigmatic genomes across a large radiation of phyla.</title>
        <authorList>
            <person name="Brown C.T."/>
            <person name="Hug L.A."/>
            <person name="Thomas B.C."/>
            <person name="Sharon I."/>
            <person name="Castelle C.J."/>
            <person name="Singh A."/>
            <person name="Wilkins M.J."/>
            <person name="Williams K.H."/>
            <person name="Banfield J.F."/>
        </authorList>
    </citation>
    <scope>NUCLEOTIDE SEQUENCE [LARGE SCALE GENOMIC DNA]</scope>
</reference>
<name>A0A0G1KFC4_9BACT</name>